<dbReference type="EMBL" id="MNAO01000021">
    <property type="protein sequence ID" value="OHV17776.1"/>
    <property type="molecule type" value="Genomic_DNA"/>
</dbReference>
<protein>
    <submittedName>
        <fullName evidence="1">Uncharacterized protein</fullName>
    </submittedName>
</protein>
<evidence type="ECO:0000313" key="1">
    <source>
        <dbReference type="EMBL" id="OHV17776.1"/>
    </source>
</evidence>
<dbReference type="Proteomes" id="UP000180215">
    <property type="component" value="Unassembled WGS sequence"/>
</dbReference>
<proteinExistence type="predicted"/>
<organism evidence="1 2">
    <name type="scientific">Methylorubrum extorquens</name>
    <name type="common">Methylobacterium dichloromethanicum</name>
    <name type="synonym">Methylobacterium extorquens</name>
    <dbReference type="NCBI Taxonomy" id="408"/>
    <lineage>
        <taxon>Bacteria</taxon>
        <taxon>Pseudomonadati</taxon>
        <taxon>Pseudomonadota</taxon>
        <taxon>Alphaproteobacteria</taxon>
        <taxon>Hyphomicrobiales</taxon>
        <taxon>Methylobacteriaceae</taxon>
        <taxon>Methylorubrum</taxon>
    </lineage>
</organism>
<reference evidence="1 2" key="1">
    <citation type="submission" date="2016-10" db="EMBL/GenBank/DDBJ databases">
        <title>Draft genome sequence of Methylobacterium extorquens CP3, a seed endophyte of Crotalaria pumila with plant growth-promoting and metal tolerance properties.</title>
        <authorList>
            <person name="Sanchez-Lopez A.S."/>
            <person name="Van Hamme J.D."/>
            <person name="Thijs S."/>
            <person name="Mcammond B.M."/>
            <person name="Stevens V."/>
            <person name="Gonzalez-Chavez M.D.C."/>
            <person name="Vangronsveld J."/>
        </authorList>
    </citation>
    <scope>NUCLEOTIDE SEQUENCE [LARGE SCALE GENOMIC DNA]</scope>
    <source>
        <strain evidence="1 2">CP3</strain>
    </source>
</reference>
<comment type="caution">
    <text evidence="1">The sequence shown here is derived from an EMBL/GenBank/DDBJ whole genome shotgun (WGS) entry which is preliminary data.</text>
</comment>
<dbReference type="CDD" id="cd07177">
    <property type="entry name" value="terB_like"/>
    <property type="match status" value="1"/>
</dbReference>
<accession>A0A1S1P974</accession>
<evidence type="ECO:0000313" key="2">
    <source>
        <dbReference type="Proteomes" id="UP000180215"/>
    </source>
</evidence>
<name>A0A1S1P974_METEX</name>
<sequence length="184" mass="20865">MPILVIFTAVVVSVLIWLLRAHYTVKQLKEIDQDTKGLQRKAKSAFENFVGTPLQRVNDVRLAAVILMIQIVRTGSPITASEKTRIFELMENALKIQTISATFQRAWRYTQERRPFSLIADPLLPLFREKLTGEERMQLVEMLTEVASAHSAPSELQREALARLKRRLIAGKPELATSRAGHFG</sequence>
<gene>
    <name evidence="1" type="ORF">BK022_03450</name>
</gene>
<dbReference type="AlphaFoldDB" id="A0A1S1P974"/>
<dbReference type="InterPro" id="IPR029024">
    <property type="entry name" value="TerB-like"/>
</dbReference>
<dbReference type="SUPFAM" id="SSF158682">
    <property type="entry name" value="TerB-like"/>
    <property type="match status" value="1"/>
</dbReference>